<dbReference type="Pfam" id="PF04824">
    <property type="entry name" value="Rad21_Rec8"/>
    <property type="match status" value="1"/>
</dbReference>
<reference evidence="7 8" key="1">
    <citation type="submission" date="2016-10" db="EMBL/GenBank/DDBJ databases">
        <authorList>
            <person name="de Groot N.N."/>
        </authorList>
    </citation>
    <scope>NUCLEOTIDE SEQUENCE [LARGE SCALE GENOMIC DNA]</scope>
    <source>
        <strain evidence="7 8">PYCC 4715</strain>
    </source>
</reference>
<dbReference type="GO" id="GO:0030892">
    <property type="term" value="C:mitotic cohesin complex"/>
    <property type="evidence" value="ECO:0007669"/>
    <property type="project" value="TreeGrafter"/>
</dbReference>
<dbReference type="GO" id="GO:1990414">
    <property type="term" value="P:replication-born double-strand break repair via sister chromatid exchange"/>
    <property type="evidence" value="ECO:0007669"/>
    <property type="project" value="TreeGrafter"/>
</dbReference>
<dbReference type="SUPFAM" id="SSF46785">
    <property type="entry name" value="Winged helix' DNA-binding domain"/>
    <property type="match status" value="1"/>
</dbReference>
<dbReference type="AlphaFoldDB" id="A0A1L0C2E6"/>
<dbReference type="InterPro" id="IPR006909">
    <property type="entry name" value="Rad21/Rec8_C_eu"/>
</dbReference>
<dbReference type="GO" id="GO:0005634">
    <property type="term" value="C:nucleus"/>
    <property type="evidence" value="ECO:0007669"/>
    <property type="project" value="UniProtKB-SubCell"/>
</dbReference>
<dbReference type="Proteomes" id="UP000182259">
    <property type="component" value="Chromosome V"/>
</dbReference>
<dbReference type="PANTHER" id="PTHR12585">
    <property type="entry name" value="SCC1 / RAD21 FAMILY MEMBER"/>
    <property type="match status" value="1"/>
</dbReference>
<comment type="similarity">
    <text evidence="2">Belongs to the rad21 family.</text>
</comment>
<evidence type="ECO:0000259" key="5">
    <source>
        <dbReference type="Pfam" id="PF04824"/>
    </source>
</evidence>
<protein>
    <submittedName>
        <fullName evidence="7">CIC11C00000004183</fullName>
    </submittedName>
</protein>
<dbReference type="InterPro" id="IPR006910">
    <property type="entry name" value="Rad21_Rec8_N"/>
</dbReference>
<dbReference type="EMBL" id="LT635768">
    <property type="protein sequence ID" value="SGZ56946.1"/>
    <property type="molecule type" value="Genomic_DNA"/>
</dbReference>
<accession>A0A1L0C2E6</accession>
<dbReference type="Pfam" id="PF04825">
    <property type="entry name" value="Rad21_Rec8_N"/>
    <property type="match status" value="1"/>
</dbReference>
<gene>
    <name evidence="7" type="ORF">SAMEA4029009_CIC11G00000004183</name>
</gene>
<evidence type="ECO:0000256" key="4">
    <source>
        <dbReference type="SAM" id="MobiDB-lite"/>
    </source>
</evidence>
<feature type="domain" description="Rad21/Rec8-like protein C-terminal eukaryotic" evidence="5">
    <location>
        <begin position="481"/>
        <end position="510"/>
    </location>
</feature>
<evidence type="ECO:0000313" key="7">
    <source>
        <dbReference type="EMBL" id="SGZ56946.1"/>
    </source>
</evidence>
<dbReference type="InterPro" id="IPR039781">
    <property type="entry name" value="Rad21/Rec8-like"/>
</dbReference>
<evidence type="ECO:0000256" key="1">
    <source>
        <dbReference type="ARBA" id="ARBA00004123"/>
    </source>
</evidence>
<comment type="subcellular location">
    <subcellularLocation>
        <location evidence="1">Nucleus</location>
    </subcellularLocation>
</comment>
<dbReference type="GO" id="GO:0007064">
    <property type="term" value="P:mitotic sister chromatid cohesion"/>
    <property type="evidence" value="ECO:0007669"/>
    <property type="project" value="TreeGrafter"/>
</dbReference>
<feature type="region of interest" description="Disordered" evidence="4">
    <location>
        <begin position="373"/>
        <end position="392"/>
    </location>
</feature>
<dbReference type="PANTHER" id="PTHR12585:SF69">
    <property type="entry name" value="FI11703P"/>
    <property type="match status" value="1"/>
</dbReference>
<feature type="domain" description="Rad21/Rec8-like protein N-terminal" evidence="6">
    <location>
        <begin position="3"/>
        <end position="99"/>
    </location>
</feature>
<keyword evidence="3" id="KW-0539">Nucleus</keyword>
<name>A0A1L0C2E6_9ASCO</name>
<evidence type="ECO:0000313" key="8">
    <source>
        <dbReference type="Proteomes" id="UP000182259"/>
    </source>
</evidence>
<feature type="region of interest" description="Disordered" evidence="4">
    <location>
        <begin position="398"/>
        <end position="430"/>
    </location>
</feature>
<dbReference type="GO" id="GO:0003682">
    <property type="term" value="F:chromatin binding"/>
    <property type="evidence" value="ECO:0007669"/>
    <property type="project" value="TreeGrafter"/>
</dbReference>
<evidence type="ECO:0000256" key="2">
    <source>
        <dbReference type="ARBA" id="ARBA00009870"/>
    </source>
</evidence>
<dbReference type="Gene3D" id="1.10.10.580">
    <property type="entry name" value="Structural maintenance of chromosome 1. Chain E"/>
    <property type="match status" value="1"/>
</dbReference>
<organism evidence="7 8">
    <name type="scientific">Sungouiella intermedia</name>
    <dbReference type="NCBI Taxonomy" id="45354"/>
    <lineage>
        <taxon>Eukaryota</taxon>
        <taxon>Fungi</taxon>
        <taxon>Dikarya</taxon>
        <taxon>Ascomycota</taxon>
        <taxon>Saccharomycotina</taxon>
        <taxon>Pichiomycetes</taxon>
        <taxon>Metschnikowiaceae</taxon>
        <taxon>Sungouiella</taxon>
    </lineage>
</organism>
<dbReference type="InterPro" id="IPR036390">
    <property type="entry name" value="WH_DNA-bd_sf"/>
</dbReference>
<sequence length="534" mass="59776">MAELLSRQGPLAHVWLASNYDRKLSKLQLLSTNIIASSNIISTRQIQSAGDTNSDTITLRLSGQLLLGIVRIYSRKTKYLLDDVNECLYKLKSSFRYASGASLGSNTTTVNLPPPRTTITNFSKHLMQDQVTELDLFYQEDLNLDDDAVAQTNHDMLFSQVSSLNHSSHDASEIDRSIELARRQSVPQPDMDMDMDLDLDFDLDLDQSIEQGRDAQAPMLEADQSVLDLSKGPNSPILESDDLGLGEPLETIEDRSSVQPQETSPITPPQESIGPARRTRLVGVTNEGVIKTTKRKLIVDNAEELQRGLPNEILKSIQHLQTHGRFTEETLTLNLTENEKLQLIEELASPASSKRRKIWNLDHELRQRCVQLSNQEQQGSESPDHSMSFDLDNSLDFDLSLPGLEPDNDANIMANKPTESPPEDDDNTIDSVKGTTQIAEHLRKTFFEQPTIKFDELMDKDMTDGDNVPLGAVHKASDTVKVSQRREATKCFFELLVLASHNCVSLEQDETNGLSQLGKNLTIRPRDNLVSRFL</sequence>
<proteinExistence type="inferred from homology"/>
<evidence type="ECO:0000256" key="3">
    <source>
        <dbReference type="ARBA" id="ARBA00023242"/>
    </source>
</evidence>
<dbReference type="InterPro" id="IPR023093">
    <property type="entry name" value="ScpA-like_C"/>
</dbReference>
<feature type="region of interest" description="Disordered" evidence="4">
    <location>
        <begin position="253"/>
        <end position="274"/>
    </location>
</feature>
<evidence type="ECO:0000259" key="6">
    <source>
        <dbReference type="Pfam" id="PF04825"/>
    </source>
</evidence>